<dbReference type="Pfam" id="PF01593">
    <property type="entry name" value="Amino_oxidase"/>
    <property type="match status" value="2"/>
</dbReference>
<evidence type="ECO:0000256" key="5">
    <source>
        <dbReference type="ARBA" id="ARBA00023070"/>
    </source>
</evidence>
<dbReference type="Gene3D" id="3.90.660.10">
    <property type="match status" value="1"/>
</dbReference>
<keyword evidence="10" id="KW-1185">Reference proteome</keyword>
<dbReference type="RefSeq" id="WP_340933942.1">
    <property type="nucleotide sequence ID" value="NZ_CP150496.1"/>
</dbReference>
<dbReference type="Gene3D" id="3.50.50.60">
    <property type="entry name" value="FAD/NAD(P)-binding domain"/>
    <property type="match status" value="1"/>
</dbReference>
<feature type="domain" description="Amine oxidase" evidence="8">
    <location>
        <begin position="76"/>
        <end position="181"/>
    </location>
</feature>
<dbReference type="InterPro" id="IPR002937">
    <property type="entry name" value="Amino_oxidase"/>
</dbReference>
<evidence type="ECO:0000313" key="10">
    <source>
        <dbReference type="Proteomes" id="UP001491088"/>
    </source>
</evidence>
<reference evidence="9 10" key="1">
    <citation type="submission" date="2024-03" db="EMBL/GenBank/DDBJ databases">
        <authorList>
            <person name="Cao K."/>
        </authorList>
    </citation>
    <scope>NUCLEOTIDE SEQUENCE [LARGE SCALE GENOMIC DNA]</scope>
    <source>
        <strain evidence="9 10">MCCC 1K00696</strain>
    </source>
</reference>
<dbReference type="PANTHER" id="PTHR10742:SF342">
    <property type="entry name" value="AMINE OXIDASE"/>
    <property type="match status" value="1"/>
</dbReference>
<dbReference type="EC" id="1.13.12.3" evidence="3"/>
<accession>A0ABZ2TSH9</accession>
<evidence type="ECO:0000256" key="1">
    <source>
        <dbReference type="ARBA" id="ARBA00004814"/>
    </source>
</evidence>
<comment type="pathway">
    <text evidence="1">Plant hormone metabolism; auxin biosynthesis.</text>
</comment>
<comment type="similarity">
    <text evidence="2">Belongs to the tryptophan 2-monooxygenase family.</text>
</comment>
<dbReference type="PANTHER" id="PTHR10742">
    <property type="entry name" value="FLAVIN MONOAMINE OXIDASE"/>
    <property type="match status" value="1"/>
</dbReference>
<evidence type="ECO:0000256" key="3">
    <source>
        <dbReference type="ARBA" id="ARBA00012535"/>
    </source>
</evidence>
<gene>
    <name evidence="9" type="ORF">WG950_02240</name>
</gene>
<dbReference type="Gene3D" id="1.10.10.1620">
    <property type="match status" value="1"/>
</dbReference>
<organism evidence="9 10">
    <name type="scientific">Polaribacter marinaquae</name>
    <dbReference type="NCBI Taxonomy" id="1642819"/>
    <lineage>
        <taxon>Bacteria</taxon>
        <taxon>Pseudomonadati</taxon>
        <taxon>Bacteroidota</taxon>
        <taxon>Flavobacteriia</taxon>
        <taxon>Flavobacteriales</taxon>
        <taxon>Flavobacteriaceae</taxon>
    </lineage>
</organism>
<dbReference type="EMBL" id="CP150496">
    <property type="protein sequence ID" value="WYW56083.1"/>
    <property type="molecule type" value="Genomic_DNA"/>
</dbReference>
<evidence type="ECO:0000259" key="8">
    <source>
        <dbReference type="Pfam" id="PF01593"/>
    </source>
</evidence>
<dbReference type="GO" id="GO:0016491">
    <property type="term" value="F:oxidoreductase activity"/>
    <property type="evidence" value="ECO:0007669"/>
    <property type="project" value="UniProtKB-KW"/>
</dbReference>
<evidence type="ECO:0000256" key="7">
    <source>
        <dbReference type="SAM" id="MobiDB-lite"/>
    </source>
</evidence>
<keyword evidence="5" id="KW-0073">Auxin biosynthesis</keyword>
<keyword evidence="9" id="KW-0560">Oxidoreductase</keyword>
<dbReference type="SUPFAM" id="SSF51905">
    <property type="entry name" value="FAD/NAD(P)-binding domain"/>
    <property type="match status" value="1"/>
</dbReference>
<dbReference type="InterPro" id="IPR050281">
    <property type="entry name" value="Flavin_monoamine_oxidase"/>
</dbReference>
<protein>
    <recommendedName>
        <fullName evidence="4">Tryptophan 2-monooxygenase</fullName>
        <ecNumber evidence="3">1.13.12.3</ecNumber>
    </recommendedName>
</protein>
<dbReference type="SUPFAM" id="SSF54373">
    <property type="entry name" value="FAD-linked reductases, C-terminal domain"/>
    <property type="match status" value="1"/>
</dbReference>
<dbReference type="InterPro" id="IPR036188">
    <property type="entry name" value="FAD/NAD-bd_sf"/>
</dbReference>
<proteinExistence type="inferred from homology"/>
<evidence type="ECO:0000256" key="2">
    <source>
        <dbReference type="ARBA" id="ARBA00005833"/>
    </source>
</evidence>
<feature type="region of interest" description="Disordered" evidence="7">
    <location>
        <begin position="396"/>
        <end position="416"/>
    </location>
</feature>
<evidence type="ECO:0000256" key="4">
    <source>
        <dbReference type="ARBA" id="ARBA00017871"/>
    </source>
</evidence>
<evidence type="ECO:0000256" key="6">
    <source>
        <dbReference type="ARBA" id="ARBA00047321"/>
    </source>
</evidence>
<comment type="catalytic activity">
    <reaction evidence="6">
        <text>L-tryptophan + O2 = indole-3-acetamide + CO2 + H2O</text>
        <dbReference type="Rhea" id="RHEA:16165"/>
        <dbReference type="ChEBI" id="CHEBI:15377"/>
        <dbReference type="ChEBI" id="CHEBI:15379"/>
        <dbReference type="ChEBI" id="CHEBI:16031"/>
        <dbReference type="ChEBI" id="CHEBI:16526"/>
        <dbReference type="ChEBI" id="CHEBI:57912"/>
        <dbReference type="EC" id="1.13.12.3"/>
    </reaction>
</comment>
<feature type="domain" description="Amine oxidase" evidence="8">
    <location>
        <begin position="411"/>
        <end position="657"/>
    </location>
</feature>
<evidence type="ECO:0000313" key="9">
    <source>
        <dbReference type="EMBL" id="WYW56083.1"/>
    </source>
</evidence>
<sequence length="695" mass="78190">MSYLPFRPNAKSIDIDNKRENSVRNAFSEFLIENYGKDYQSTVEEHRSRPKANHFNEHINSEKADKPIVGIIGGGFAGLYSGLILQSLNIEFEIFESSERVGGRIDTWYSTKYDAKDTNKAGLYGEVGGMRIPQFSNDMLPVQQLALSVNAVLKRNDLEDTMLIWRKFYYNSPVQRLRYNNMKNPILAEDSNLNALNFGVDKGGDIPMVWVTKTTLGSESFLPINKILNKVNEPFITAINHSFSKGFKKLMKFDNFSMWAYLTNVFTLGDLGEYYNPAMGEKTAHLPYNIASYLETLNVGTGMYSVSFVEIILASYDWDGSKNSYDATDQNIYMITMDKGMQHFPDACKTVLNLEKGILPEDGQRAQELIGMKPGLNGKVGYSPDNLTIAAEPPKTVPAADASAPVQGSKSKKKERVHLEHRVTHINYDEHLYEGHGGVKMTIRNHGETKEKQYPYVITTLPNGAYLNGDLKENFFDNLSFSKARAIRECNYMPSFKAFITFKKQFWATLGERQGKGLGVAVSDKSNRQIVYPSYGYDAEGGVLQIYCWAQDAERIGALSDEERVNECLKGIQYLYPEVDIYEHFAGYKPEETTKTWFWDNHANGGAFALFKPGQFKSLYPTLLTPEFNGSLHFAGECCSVHHGWIVGALDSAYNAVLSILKQAGAHDKIKQMETTWATLSSPDVALTKMSKQLV</sequence>
<name>A0ABZ2TSH9_9FLAO</name>
<dbReference type="Proteomes" id="UP001491088">
    <property type="component" value="Chromosome"/>
</dbReference>